<proteinExistence type="predicted"/>
<evidence type="ECO:0000313" key="2">
    <source>
        <dbReference type="Proteomes" id="UP000798662"/>
    </source>
</evidence>
<name>A0ACC3C132_PYRYE</name>
<dbReference type="EMBL" id="CM020619">
    <property type="protein sequence ID" value="KAK1863813.1"/>
    <property type="molecule type" value="Genomic_DNA"/>
</dbReference>
<dbReference type="Proteomes" id="UP000798662">
    <property type="component" value="Chromosome 2"/>
</dbReference>
<protein>
    <submittedName>
        <fullName evidence="1">Uncharacterized protein</fullName>
    </submittedName>
</protein>
<keyword evidence="2" id="KW-1185">Reference proteome</keyword>
<reference evidence="1" key="1">
    <citation type="submission" date="2019-11" db="EMBL/GenBank/DDBJ databases">
        <title>Nori genome reveals adaptations in red seaweeds to the harsh intertidal environment.</title>
        <authorList>
            <person name="Wang D."/>
            <person name="Mao Y."/>
        </authorList>
    </citation>
    <scope>NUCLEOTIDE SEQUENCE</scope>
    <source>
        <tissue evidence="1">Gametophyte</tissue>
    </source>
</reference>
<comment type="caution">
    <text evidence="1">The sequence shown here is derived from an EMBL/GenBank/DDBJ whole genome shotgun (WGS) entry which is preliminary data.</text>
</comment>
<organism evidence="1 2">
    <name type="scientific">Pyropia yezoensis</name>
    <name type="common">Susabi-nori</name>
    <name type="synonym">Porphyra yezoensis</name>
    <dbReference type="NCBI Taxonomy" id="2788"/>
    <lineage>
        <taxon>Eukaryota</taxon>
        <taxon>Rhodophyta</taxon>
        <taxon>Bangiophyceae</taxon>
        <taxon>Bangiales</taxon>
        <taxon>Bangiaceae</taxon>
        <taxon>Pyropia</taxon>
    </lineage>
</organism>
<gene>
    <name evidence="1" type="ORF">I4F81_006367</name>
</gene>
<evidence type="ECO:0000313" key="1">
    <source>
        <dbReference type="EMBL" id="KAK1863813.1"/>
    </source>
</evidence>
<sequence>MQPPFCSRRTSHRRGVPRDGALSLATLNQALNGMGRRSPSPTWALLLAVCIMVGVVAAVTSSAAATRPRRRPTLRLEGGCEGVAKFNLISLGDVRLTDTEVLGAVAAVGDVSLSAFSVNSAGMPDPACDENGASLPGAQLGLVGKSLKANAGSISGRVVLEENPLLGGGTVTSCEVEEADIDAGAVDEYVRQETADICAAAETGCKTMTADGGLLRFVIQAPTDGEAAQCSVSADTLTGASRVEVAGRADPSDMLISAERKVTYVKFQWTSMQGIRNFTAAEAMHMRERDFNHATRDLYDSINSGKNPSWELRVQVMPSDRMYKLDFDPLDATKRWPEWIAPFKTIGLMTLYRVPDNFFQATESVAMSPGTFLPGAIEPSEDKLLQGRLVAYPDAQRYRLGANYADLPINRPLSSVRSYAQDGTGNNGAMKGTLNYGLSLTRATFPTTDAALLSESKVCDVVTQAPIPVTADFAQAGELYNSYNQRERDNLIANLAGDLGQVRSMLVRNTMCSHFYKAHEQFGRGISRAVDCEMAVVKRMADALDG</sequence>
<accession>A0ACC3C132</accession>